<sequence length="301" mass="36002">MRHRNRFNWFNNFSYDENTNGYNDPNKFEELDFIDSFEFDSETNTLSFHIKHKSMKPKITRYVTYNYNKTPIYEDVSIRYSSLVKFNKKIIPIRFMEEEILQMNKINDDLKVELVNKLNFCLSKTYIPSWLEKKKECDKYQNQITNINQEINQMSFWLQEQEADYKDKEEIVRRIKLKTKIRKDPTYRLVVGIITLPLIIGIAILCTYTSEKKAENNKRQISVLESEFEKIKNNFEKNHELVNKKIDDKNKLFLVKLIPHPFGKVNSPPLSINVGLNFFYLKGFYLTLSFHSISSFNFKDS</sequence>
<dbReference type="AlphaFoldDB" id="Q8EVY9"/>
<dbReference type="Proteomes" id="UP000002522">
    <property type="component" value="Chromosome"/>
</dbReference>
<dbReference type="EMBL" id="BA000026">
    <property type="protein sequence ID" value="BAC44210.1"/>
    <property type="molecule type" value="Genomic_DNA"/>
</dbReference>
<name>Q8EVY9_MALP2</name>
<keyword evidence="1" id="KW-0472">Membrane</keyword>
<organism evidence="2 3">
    <name type="scientific">Malacoplasma penetrans (strain HF-2)</name>
    <name type="common">Mycoplasma penetrans</name>
    <dbReference type="NCBI Taxonomy" id="272633"/>
    <lineage>
        <taxon>Bacteria</taxon>
        <taxon>Bacillati</taxon>
        <taxon>Mycoplasmatota</taxon>
        <taxon>Mycoplasmoidales</taxon>
        <taxon>Mycoplasmoidaceae</taxon>
        <taxon>Malacoplasma</taxon>
    </lineage>
</organism>
<evidence type="ECO:0000313" key="2">
    <source>
        <dbReference type="EMBL" id="BAC44210.1"/>
    </source>
</evidence>
<evidence type="ECO:0000313" key="3">
    <source>
        <dbReference type="Proteomes" id="UP000002522"/>
    </source>
</evidence>
<keyword evidence="3" id="KW-1185">Reference proteome</keyword>
<proteinExistence type="predicted"/>
<evidence type="ECO:0000256" key="1">
    <source>
        <dbReference type="SAM" id="Phobius"/>
    </source>
</evidence>
<dbReference type="HOGENOM" id="CLU_923838_0_0_14"/>
<protein>
    <submittedName>
        <fullName evidence="2">Uncharacterized protein</fullName>
    </submittedName>
</protein>
<dbReference type="InParanoid" id="Q8EVY9"/>
<keyword evidence="1" id="KW-0812">Transmembrane</keyword>
<dbReference type="RefSeq" id="WP_011077244.1">
    <property type="nucleotide sequence ID" value="NC_004432.1"/>
</dbReference>
<feature type="transmembrane region" description="Helical" evidence="1">
    <location>
        <begin position="186"/>
        <end position="210"/>
    </location>
</feature>
<gene>
    <name evidence="2" type="ordered locus">MYPE4200</name>
</gene>
<reference evidence="2 3" key="1">
    <citation type="journal article" date="2002" name="Nucleic Acids Res.">
        <title>The complete genomic sequence of Mycoplasma penetrans, an intracellular bacterial pathogen in humans.</title>
        <authorList>
            <person name="Sasaki Y."/>
            <person name="Ishikawa J."/>
            <person name="Yamashita A."/>
            <person name="Oshima K."/>
            <person name="Kenri T."/>
            <person name="Furuya K."/>
            <person name="Yoshino C."/>
            <person name="Horino A."/>
            <person name="Shiba T."/>
            <person name="Sasaki T."/>
            <person name="Hattori M."/>
        </authorList>
    </citation>
    <scope>NUCLEOTIDE SEQUENCE [LARGE SCALE GENOMIC DNA]</scope>
    <source>
        <strain evidence="2 3">HF-2</strain>
    </source>
</reference>
<dbReference type="eggNOG" id="ENOG5030NQI">
    <property type="taxonomic scope" value="Bacteria"/>
</dbReference>
<dbReference type="KEGG" id="mpe:MYPE4200"/>
<keyword evidence="1" id="KW-1133">Transmembrane helix</keyword>
<accession>Q8EVY9</accession>